<dbReference type="GO" id="GO:0005829">
    <property type="term" value="C:cytosol"/>
    <property type="evidence" value="ECO:0007669"/>
    <property type="project" value="TreeGrafter"/>
</dbReference>
<comment type="pathway">
    <text evidence="1">Cofactor biosynthesis; molybdopterin biosynthesis.</text>
</comment>
<organism evidence="2 3">
    <name type="scientific">Acinetobacter bereziniae</name>
    <name type="common">Acinetobacter genomosp. 10</name>
    <dbReference type="NCBI Taxonomy" id="106648"/>
    <lineage>
        <taxon>Bacteria</taxon>
        <taxon>Pseudomonadati</taxon>
        <taxon>Pseudomonadota</taxon>
        <taxon>Gammaproteobacteria</taxon>
        <taxon>Moraxellales</taxon>
        <taxon>Moraxellaceae</taxon>
        <taxon>Acinetobacter</taxon>
    </lineage>
</organism>
<name>A0A8I1DGQ6_ACIBZ</name>
<sequence length="477" mass="55976">MEIRNRKYINYNLWQQEHIAQVMPISNLTEKISLKNCLGRKLAEDIYANSAYPTLALSAICGKFLNIQDDITSVEQYKEIETIHFFRNLMNGENPFAIKQTNTFLSDIAPYMKIGDIANTVIPLEQHLPWFRAAYLSPEKGDVLADIKKGTGIVNIGVDYQEKDLVLKKDDIITNSKKALLRQAGISEIKVYKKLRFAVLCVDYDLENLNKNFEMEYIQDCMQSWGFDFEVIKIKPFKNVPLDTKTTDDSIATSFETYLNNIQQVTQNYDYIVACGLADHRFFNQLGLFRSLNELRRLYSQGEYNQKIQSSGNHFRLFSGDLRNPVCREEVKFYNEQGRLIVQRTMKYEDKALMGYISGYILDIIVNMHLLVKPTILQRMYRKPFLPEWKVGVLSHDYSFDIDREYKYKILWAYVSRTAYDESYRIVTKEIPEIKIINVENERPDMLNFFKECNCFIPVLNEDHQLKAGDYFYYLEI</sequence>
<comment type="similarity">
    <text evidence="1">Belongs to the MoeA family.</text>
</comment>
<keyword evidence="1" id="KW-0500">Molybdenum</keyword>
<protein>
    <recommendedName>
        <fullName evidence="1">Molybdopterin molybdenumtransferase</fullName>
        <ecNumber evidence="1">2.10.1.1</ecNumber>
    </recommendedName>
</protein>
<dbReference type="AlphaFoldDB" id="A0A8I1DGQ6"/>
<dbReference type="InterPro" id="IPR036135">
    <property type="entry name" value="MoeA_linker/N_sf"/>
</dbReference>
<dbReference type="InterPro" id="IPR038987">
    <property type="entry name" value="MoeA-like"/>
</dbReference>
<dbReference type="Gene3D" id="3.90.105.10">
    <property type="entry name" value="Molybdopterin biosynthesis moea protein, domain 2"/>
    <property type="match status" value="1"/>
</dbReference>
<dbReference type="GO" id="GO:0046872">
    <property type="term" value="F:metal ion binding"/>
    <property type="evidence" value="ECO:0007669"/>
    <property type="project" value="UniProtKB-UniRule"/>
</dbReference>
<accession>A0A8I1DGQ6</accession>
<dbReference type="Pfam" id="PF03453">
    <property type="entry name" value="MoeA_N"/>
    <property type="match status" value="1"/>
</dbReference>
<keyword evidence="1" id="KW-0501">Molybdenum cofactor biosynthesis</keyword>
<evidence type="ECO:0000313" key="2">
    <source>
        <dbReference type="EMBL" id="UUN99610.1"/>
    </source>
</evidence>
<comment type="catalytic activity">
    <reaction evidence="1">
        <text>adenylyl-molybdopterin + molybdate = Mo-molybdopterin + AMP + H(+)</text>
        <dbReference type="Rhea" id="RHEA:35047"/>
        <dbReference type="ChEBI" id="CHEBI:15378"/>
        <dbReference type="ChEBI" id="CHEBI:36264"/>
        <dbReference type="ChEBI" id="CHEBI:62727"/>
        <dbReference type="ChEBI" id="CHEBI:71302"/>
        <dbReference type="ChEBI" id="CHEBI:456215"/>
    </reaction>
</comment>
<gene>
    <name evidence="2" type="ORF">I9054_009265</name>
</gene>
<dbReference type="PANTHER" id="PTHR10192:SF5">
    <property type="entry name" value="GEPHYRIN"/>
    <property type="match status" value="1"/>
</dbReference>
<dbReference type="InterPro" id="IPR005110">
    <property type="entry name" value="MoeA_linker/N"/>
</dbReference>
<dbReference type="EC" id="2.10.1.1" evidence="1"/>
<keyword evidence="1" id="KW-0460">Magnesium</keyword>
<dbReference type="GO" id="GO:0061599">
    <property type="term" value="F:molybdopterin molybdotransferase activity"/>
    <property type="evidence" value="ECO:0007669"/>
    <property type="project" value="UniProtKB-UniRule"/>
</dbReference>
<dbReference type="Proteomes" id="UP000644140">
    <property type="component" value="Chromosome"/>
</dbReference>
<keyword evidence="1" id="KW-0808">Transferase</keyword>
<keyword evidence="1" id="KW-0479">Metal-binding</keyword>
<dbReference type="PANTHER" id="PTHR10192">
    <property type="entry name" value="MOLYBDOPTERIN BIOSYNTHESIS PROTEIN"/>
    <property type="match status" value="1"/>
</dbReference>
<dbReference type="SUPFAM" id="SSF63882">
    <property type="entry name" value="MoeA N-terminal region -like"/>
    <property type="match status" value="1"/>
</dbReference>
<proteinExistence type="inferred from homology"/>
<dbReference type="GO" id="GO:0006777">
    <property type="term" value="P:Mo-molybdopterin cofactor biosynthetic process"/>
    <property type="evidence" value="ECO:0007669"/>
    <property type="project" value="UniProtKB-UniRule"/>
</dbReference>
<evidence type="ECO:0000256" key="1">
    <source>
        <dbReference type="RuleBase" id="RU365090"/>
    </source>
</evidence>
<dbReference type="EMBL" id="CP092085">
    <property type="protein sequence ID" value="UUN99610.1"/>
    <property type="molecule type" value="Genomic_DNA"/>
</dbReference>
<comment type="cofactor">
    <cofactor evidence="1">
        <name>Mg(2+)</name>
        <dbReference type="ChEBI" id="CHEBI:18420"/>
    </cofactor>
</comment>
<comment type="function">
    <text evidence="1">Catalyzes the insertion of molybdate into adenylated molybdopterin with the concomitant release of AMP.</text>
</comment>
<dbReference type="RefSeq" id="WP_151781329.1">
    <property type="nucleotide sequence ID" value="NZ_BKNL01000049.1"/>
</dbReference>
<reference evidence="2" key="1">
    <citation type="submission" date="2022-02" db="EMBL/GenBank/DDBJ databases">
        <title>Characterization of Tn125 harboring carbapenem-resistant Acinetobacter bereziniae clinical isolates.</title>
        <authorList>
            <person name="Wong N.-K."/>
            <person name="Pan Q."/>
        </authorList>
    </citation>
    <scope>NUCLEOTIDE SEQUENCE</scope>
    <source>
        <strain evidence="2">GD03393</strain>
    </source>
</reference>
<evidence type="ECO:0000313" key="3">
    <source>
        <dbReference type="Proteomes" id="UP000644140"/>
    </source>
</evidence>